<evidence type="ECO:0000259" key="3">
    <source>
        <dbReference type="PROSITE" id="PS51352"/>
    </source>
</evidence>
<dbReference type="Proteomes" id="UP000016600">
    <property type="component" value="Unassembled WGS sequence"/>
</dbReference>
<evidence type="ECO:0000313" key="5">
    <source>
        <dbReference type="Proteomes" id="UP000016600"/>
    </source>
</evidence>
<feature type="domain" description="Thioredoxin" evidence="3">
    <location>
        <begin position="247"/>
        <end position="385"/>
    </location>
</feature>
<dbReference type="EMBL" id="AWET01000008">
    <property type="protein sequence ID" value="ERK03643.1"/>
    <property type="molecule type" value="Genomic_DNA"/>
</dbReference>
<dbReference type="GO" id="GO:0016209">
    <property type="term" value="F:antioxidant activity"/>
    <property type="evidence" value="ECO:0007669"/>
    <property type="project" value="InterPro"/>
</dbReference>
<accession>U2LGQ4</accession>
<feature type="region of interest" description="Disordered" evidence="1">
    <location>
        <begin position="233"/>
        <end position="253"/>
    </location>
</feature>
<proteinExistence type="predicted"/>
<organism evidence="4 5">
    <name type="scientific">Hoylesella pleuritidis F0068</name>
    <dbReference type="NCBI Taxonomy" id="1081904"/>
    <lineage>
        <taxon>Bacteria</taxon>
        <taxon>Pseudomonadati</taxon>
        <taxon>Bacteroidota</taxon>
        <taxon>Bacteroidia</taxon>
        <taxon>Bacteroidales</taxon>
        <taxon>Prevotellaceae</taxon>
        <taxon>Hoylesella</taxon>
    </lineage>
</organism>
<dbReference type="CDD" id="cd02966">
    <property type="entry name" value="TlpA_like_family"/>
    <property type="match status" value="1"/>
</dbReference>
<dbReference type="InterPro" id="IPR013766">
    <property type="entry name" value="Thioredoxin_domain"/>
</dbReference>
<dbReference type="Pfam" id="PF00578">
    <property type="entry name" value="AhpC-TSA"/>
    <property type="match status" value="1"/>
</dbReference>
<reference evidence="4 5" key="1">
    <citation type="submission" date="2013-08" db="EMBL/GenBank/DDBJ databases">
        <authorList>
            <person name="Durkin A.S."/>
            <person name="Haft D.R."/>
            <person name="McCorrison J."/>
            <person name="Torralba M."/>
            <person name="Gillis M."/>
            <person name="Haft D.H."/>
            <person name="Methe B."/>
            <person name="Sutton G."/>
            <person name="Nelson K.E."/>
        </authorList>
    </citation>
    <scope>NUCLEOTIDE SEQUENCE [LARGE SCALE GENOMIC DNA]</scope>
    <source>
        <strain evidence="4 5">F0068</strain>
    </source>
</reference>
<gene>
    <name evidence="4" type="ORF">HMPREF1218_0199</name>
</gene>
<evidence type="ECO:0000256" key="1">
    <source>
        <dbReference type="SAM" id="MobiDB-lite"/>
    </source>
</evidence>
<comment type="caution">
    <text evidence="4">The sequence shown here is derived from an EMBL/GenBank/DDBJ whole genome shotgun (WGS) entry which is preliminary data.</text>
</comment>
<feature type="chain" id="PRO_5004630146" evidence="2">
    <location>
        <begin position="22"/>
        <end position="385"/>
    </location>
</feature>
<dbReference type="Gene3D" id="3.40.30.10">
    <property type="entry name" value="Glutaredoxin"/>
    <property type="match status" value="1"/>
</dbReference>
<dbReference type="InterPro" id="IPR050553">
    <property type="entry name" value="Thioredoxin_ResA/DsbE_sf"/>
</dbReference>
<keyword evidence="5" id="KW-1185">Reference proteome</keyword>
<dbReference type="InterPro" id="IPR036249">
    <property type="entry name" value="Thioredoxin-like_sf"/>
</dbReference>
<dbReference type="InterPro" id="IPR000866">
    <property type="entry name" value="AhpC/TSA"/>
</dbReference>
<dbReference type="AlphaFoldDB" id="U2LGQ4"/>
<evidence type="ECO:0000313" key="4">
    <source>
        <dbReference type="EMBL" id="ERK03643.1"/>
    </source>
</evidence>
<evidence type="ECO:0000256" key="2">
    <source>
        <dbReference type="SAM" id="SignalP"/>
    </source>
</evidence>
<dbReference type="PANTHER" id="PTHR42852:SF13">
    <property type="entry name" value="PROTEIN DIPZ"/>
    <property type="match status" value="1"/>
</dbReference>
<dbReference type="PATRIC" id="fig|1081904.3.peg.632"/>
<dbReference type="GO" id="GO:0016491">
    <property type="term" value="F:oxidoreductase activity"/>
    <property type="evidence" value="ECO:0007669"/>
    <property type="project" value="InterPro"/>
</dbReference>
<dbReference type="PROSITE" id="PS51352">
    <property type="entry name" value="THIOREDOXIN_2"/>
    <property type="match status" value="1"/>
</dbReference>
<feature type="signal peptide" evidence="2">
    <location>
        <begin position="1"/>
        <end position="21"/>
    </location>
</feature>
<dbReference type="PANTHER" id="PTHR42852">
    <property type="entry name" value="THIOL:DISULFIDE INTERCHANGE PROTEIN DSBE"/>
    <property type="match status" value="1"/>
</dbReference>
<feature type="compositionally biased region" description="Basic and acidic residues" evidence="1">
    <location>
        <begin position="235"/>
        <end position="247"/>
    </location>
</feature>
<protein>
    <submittedName>
        <fullName evidence="4">Redoxin</fullName>
    </submittedName>
</protein>
<dbReference type="SUPFAM" id="SSF52833">
    <property type="entry name" value="Thioredoxin-like"/>
    <property type="match status" value="1"/>
</dbReference>
<sequence>MKQTKFSLLAAVAALCLTALLTVQCTQTGSQHFRIKGHLTDAKDSLTISITDLEKGSLSARDTTIAVSNGAFDVTLPVDNISFIQIFNKLSNESNIPEGLALFAVPGEKLTIEGSFSDSCRFGGSDFYRQYNEVMQAIQPFQRKLAAIGRNYNQLAAKATVPEEKMEELMEQERTISDQRTKAILAFAKAHPDNEASIAFLLYLDEESGQELIKALSPEIRNGRFKKLIQTITSPKRETEETQKASKQEGATAPDFTLRDINGQSFTLSSLRGKYVILDFWGSWCGWCIKGIPAMKEAYNKYKGKMEIVGIDCQDSEADWKKTVKEHAMPWIQVANGTGSSDAIRLYGVEGFPTKVIIDPAGKILKVTVGEDPAFYDYLKNVLAN</sequence>
<keyword evidence="2" id="KW-0732">Signal</keyword>
<name>U2LGQ4_9BACT</name>
<dbReference type="RefSeq" id="WP_021583280.1">
    <property type="nucleotide sequence ID" value="NZ_AWET01000008.1"/>
</dbReference>